<dbReference type="InterPro" id="IPR029021">
    <property type="entry name" value="Prot-tyrosine_phosphatase-like"/>
</dbReference>
<dbReference type="InterPro" id="IPR026893">
    <property type="entry name" value="Tyr/Ser_Pase_IphP-type"/>
</dbReference>
<organism evidence="2 3">
    <name type="scientific">Microvirga alba</name>
    <dbReference type="NCBI Taxonomy" id="2791025"/>
    <lineage>
        <taxon>Bacteria</taxon>
        <taxon>Pseudomonadati</taxon>
        <taxon>Pseudomonadota</taxon>
        <taxon>Alphaproteobacteria</taxon>
        <taxon>Hyphomicrobiales</taxon>
        <taxon>Methylobacteriaceae</taxon>
        <taxon>Microvirga</taxon>
    </lineage>
</organism>
<gene>
    <name evidence="2" type="ORF">I2H38_17960</name>
</gene>
<dbReference type="InterPro" id="IPR016130">
    <property type="entry name" value="Tyr_Pase_AS"/>
</dbReference>
<comment type="caution">
    <text evidence="2">The sequence shown here is derived from an EMBL/GenBank/DDBJ whole genome shotgun (WGS) entry which is preliminary data.</text>
</comment>
<dbReference type="Gene3D" id="3.90.190.10">
    <property type="entry name" value="Protein tyrosine phosphatase superfamily"/>
    <property type="match status" value="1"/>
</dbReference>
<reference evidence="2" key="1">
    <citation type="submission" date="2020-11" db="EMBL/GenBank/DDBJ databases">
        <authorList>
            <person name="Kim M.K."/>
        </authorList>
    </citation>
    <scope>NUCLEOTIDE SEQUENCE</scope>
    <source>
        <strain evidence="2">BT350</strain>
    </source>
</reference>
<accession>A0A931BYQ4</accession>
<dbReference type="EMBL" id="JADQDO010000011">
    <property type="protein sequence ID" value="MBF9235262.1"/>
    <property type="molecule type" value="Genomic_DNA"/>
</dbReference>
<keyword evidence="3" id="KW-1185">Reference proteome</keyword>
<dbReference type="PROSITE" id="PS00383">
    <property type="entry name" value="TYR_PHOSPHATASE_1"/>
    <property type="match status" value="1"/>
</dbReference>
<feature type="domain" description="Tyrosine specific protein phosphatases" evidence="1">
    <location>
        <begin position="122"/>
        <end position="159"/>
    </location>
</feature>
<sequence length="253" mass="27249">MTNSPGRLIALAGAHNIRDLGGYALRGGGQTRWRSILRADGLHNLMEDAQAELVRNGLRTVIDLRNAAELSAAPNPFRTHPDVVYHNIPLFSALAPIHMSHDPSRGPFDMSVRYCDAIDLCQPAISKVIVTIAAAEDGGVLFHCSAGKDRTGIIAALLLSAVGASEDVVIDDYALTETVASPLIARLRAEALARGTAPDLADGYLACEPALMRRTFDHLNRAYGGVRAYLSQLEINDAILARLERRLTVDSMS</sequence>
<evidence type="ECO:0000313" key="2">
    <source>
        <dbReference type="EMBL" id="MBF9235262.1"/>
    </source>
</evidence>
<dbReference type="Pfam" id="PF13350">
    <property type="entry name" value="Y_phosphatase3"/>
    <property type="match status" value="1"/>
</dbReference>
<name>A0A931BYQ4_9HYPH</name>
<dbReference type="RefSeq" id="WP_196273256.1">
    <property type="nucleotide sequence ID" value="NZ_JADQDO010000011.1"/>
</dbReference>
<evidence type="ECO:0000259" key="1">
    <source>
        <dbReference type="PROSITE" id="PS50056"/>
    </source>
</evidence>
<proteinExistence type="predicted"/>
<evidence type="ECO:0000313" key="3">
    <source>
        <dbReference type="Proteomes" id="UP000599312"/>
    </source>
</evidence>
<dbReference type="Proteomes" id="UP000599312">
    <property type="component" value="Unassembled WGS sequence"/>
</dbReference>
<dbReference type="GO" id="GO:0004721">
    <property type="term" value="F:phosphoprotein phosphatase activity"/>
    <property type="evidence" value="ECO:0007669"/>
    <property type="project" value="InterPro"/>
</dbReference>
<dbReference type="PROSITE" id="PS50056">
    <property type="entry name" value="TYR_PHOSPHATASE_2"/>
    <property type="match status" value="1"/>
</dbReference>
<protein>
    <submittedName>
        <fullName evidence="2">Tyrosine-protein phosphatase</fullName>
    </submittedName>
</protein>
<dbReference type="InterPro" id="IPR000387">
    <property type="entry name" value="Tyr_Pase_dom"/>
</dbReference>
<dbReference type="AlphaFoldDB" id="A0A931BYQ4"/>
<dbReference type="SUPFAM" id="SSF52799">
    <property type="entry name" value="(Phosphotyrosine protein) phosphatases II"/>
    <property type="match status" value="1"/>
</dbReference>